<dbReference type="GO" id="GO:0017178">
    <property type="term" value="F:diphthine-ammonia ligase activity"/>
    <property type="evidence" value="ECO:0007669"/>
    <property type="project" value="UniProtKB-EC"/>
</dbReference>
<dbReference type="CDD" id="cd06155">
    <property type="entry name" value="eu_AANH_C_1"/>
    <property type="match status" value="1"/>
</dbReference>
<dbReference type="InterPro" id="IPR002761">
    <property type="entry name" value="Diphthami_syn_dom"/>
</dbReference>
<dbReference type="NCBIfam" id="TIGR00290">
    <property type="entry name" value="MJ0570_dom"/>
    <property type="match status" value="1"/>
</dbReference>
<evidence type="ECO:0000256" key="1">
    <source>
        <dbReference type="ARBA" id="ARBA00012089"/>
    </source>
</evidence>
<dbReference type="SUPFAM" id="SSF52402">
    <property type="entry name" value="Adenine nucleotide alpha hydrolases-like"/>
    <property type="match status" value="1"/>
</dbReference>
<gene>
    <name evidence="7" type="ORF">PUMCH_000069</name>
</gene>
<dbReference type="EC" id="6.3.1.14" evidence="1"/>
<evidence type="ECO:0000313" key="8">
    <source>
        <dbReference type="Proteomes" id="UP001338582"/>
    </source>
</evidence>
<organism evidence="7 8">
    <name type="scientific">Australozyma saopauloensis</name>
    <dbReference type="NCBI Taxonomy" id="291208"/>
    <lineage>
        <taxon>Eukaryota</taxon>
        <taxon>Fungi</taxon>
        <taxon>Dikarya</taxon>
        <taxon>Ascomycota</taxon>
        <taxon>Saccharomycotina</taxon>
        <taxon>Pichiomycetes</taxon>
        <taxon>Metschnikowiaceae</taxon>
        <taxon>Australozyma</taxon>
    </lineage>
</organism>
<dbReference type="KEGG" id="asau:88171138"/>
<evidence type="ECO:0000313" key="7">
    <source>
        <dbReference type="EMBL" id="WPK22850.1"/>
    </source>
</evidence>
<evidence type="ECO:0000256" key="4">
    <source>
        <dbReference type="ARBA" id="ARBA00031552"/>
    </source>
</evidence>
<dbReference type="Gene3D" id="3.90.1490.10">
    <property type="entry name" value="putative n-type atp pyrophosphatase, domain 2"/>
    <property type="match status" value="1"/>
</dbReference>
<dbReference type="Proteomes" id="UP001338582">
    <property type="component" value="Chromosome 1"/>
</dbReference>
<dbReference type="Pfam" id="PF01042">
    <property type="entry name" value="Ribonuc_L-PSP"/>
    <property type="match status" value="2"/>
</dbReference>
<dbReference type="InterPro" id="IPR035959">
    <property type="entry name" value="RutC-like_sf"/>
</dbReference>
<evidence type="ECO:0000259" key="6">
    <source>
        <dbReference type="Pfam" id="PF01902"/>
    </source>
</evidence>
<dbReference type="CDD" id="cd01994">
    <property type="entry name" value="AANH_PF0828-like"/>
    <property type="match status" value="1"/>
</dbReference>
<dbReference type="RefSeq" id="XP_062875237.1">
    <property type="nucleotide sequence ID" value="XM_063019167.1"/>
</dbReference>
<dbReference type="GO" id="GO:0017183">
    <property type="term" value="P:protein histidyl modification to diphthamide"/>
    <property type="evidence" value="ECO:0007669"/>
    <property type="project" value="TreeGrafter"/>
</dbReference>
<evidence type="ECO:0000256" key="3">
    <source>
        <dbReference type="ARBA" id="ARBA00029814"/>
    </source>
</evidence>
<dbReference type="PANTHER" id="PTHR12196:SF2">
    <property type="entry name" value="DIPHTHINE--AMMONIA LIGASE"/>
    <property type="match status" value="1"/>
</dbReference>
<keyword evidence="8" id="KW-1185">Reference proteome</keyword>
<sequence length="640" mass="70516">MKFVALISGGKDSFYNILHCVANGHELAALANLHPKDAGVDELDSFMFQTVGHDVIDFYSECLGGIPLFRHAIKGSSSNVQLEYSPTEADEIEDLYELLKKVKESIPEVEAVSCGAILSHYQRTRVENVCDRLGLTSLAYLWQRNQEELMREMCALGLEARLIKVAAVGLEEKHLGLLLLEALPTLLKLKAMYDVHVCGEGGEFESLVFNAPNFVKKLVKTNLEIRSDSSDTLYLRLAVEVVPKDDKIDEGLPTIPPLLSEEFAEISDSLVLSGNASENTLPMSYEGDAFTIRTSETASKVFICNVSSTLPSVEAQTEDVLNQIEALLQERGAEIFDIQHMTVLVSDMKDFAAINGVYLGHFIAKFLPPSRVCVETTLPAQSKVVMSCTVLKQGSDRLGIHIRSRSYWAPQNIGPYSQAIVESVATHKTASLSGQIPLVPSSMALVGNESRSVMHVLALQHLHRVMELINVKKIANIICYVTDASAVENIVELWSSYVDQFLSQKDQRKLSIVQTTALPRGASVEWGGLAYEIIDQYDDEDDVADQLAQLNCKASCLDEDLVSESAFGPNLSLLFSVNDENSLSTFLNNEKVAATQVSVMATLQDIAALIELGCSAEWVPVLGTWNFQGLKQKYSVIWER</sequence>
<dbReference type="GeneID" id="88171138"/>
<protein>
    <recommendedName>
        <fullName evidence="2">Diphthine--ammonia ligase</fullName>
        <ecNumber evidence="1">6.3.1.14</ecNumber>
    </recommendedName>
    <alternativeName>
        <fullName evidence="3">Diphthamide synthase</fullName>
    </alternativeName>
    <alternativeName>
        <fullName evidence="4">Diphthamide synthetase</fullName>
    </alternativeName>
</protein>
<dbReference type="FunFam" id="3.40.50.620:FF:000145">
    <property type="entry name" value="ATP-binding domain containing protein"/>
    <property type="match status" value="1"/>
</dbReference>
<dbReference type="AlphaFoldDB" id="A0AAX4H2P0"/>
<proteinExistence type="predicted"/>
<dbReference type="SUPFAM" id="SSF55298">
    <property type="entry name" value="YjgF-like"/>
    <property type="match status" value="2"/>
</dbReference>
<dbReference type="Pfam" id="PF01902">
    <property type="entry name" value="Diphthami_syn_2"/>
    <property type="match status" value="1"/>
</dbReference>
<dbReference type="CDD" id="cd06156">
    <property type="entry name" value="eu_AANH_C_2"/>
    <property type="match status" value="1"/>
</dbReference>
<evidence type="ECO:0000256" key="5">
    <source>
        <dbReference type="ARBA" id="ARBA00048108"/>
    </source>
</evidence>
<feature type="domain" description="Diphthamide synthase" evidence="6">
    <location>
        <begin position="1"/>
        <end position="228"/>
    </location>
</feature>
<name>A0AAX4H2P0_9ASCO</name>
<accession>A0AAX4H2P0</accession>
<dbReference type="PANTHER" id="PTHR12196">
    <property type="entry name" value="DOMAIN OF UNKNOWN FUNCTION 71 DUF71 -CONTAINING PROTEIN"/>
    <property type="match status" value="1"/>
</dbReference>
<dbReference type="Gene3D" id="3.30.1330.40">
    <property type="entry name" value="RutC-like"/>
    <property type="match status" value="2"/>
</dbReference>
<evidence type="ECO:0000256" key="2">
    <source>
        <dbReference type="ARBA" id="ARBA00018426"/>
    </source>
</evidence>
<dbReference type="InterPro" id="IPR014729">
    <property type="entry name" value="Rossmann-like_a/b/a_fold"/>
</dbReference>
<reference evidence="7 8" key="1">
    <citation type="submission" date="2023-10" db="EMBL/GenBank/DDBJ databases">
        <title>Draft Genome Sequence of Candida saopaulonensis from a very Premature Infant with Sepsis.</title>
        <authorList>
            <person name="Ning Y."/>
            <person name="Dai R."/>
            <person name="Xiao M."/>
            <person name="Xu Y."/>
            <person name="Yan Q."/>
            <person name="Zhang L."/>
        </authorList>
    </citation>
    <scope>NUCLEOTIDE SEQUENCE [LARGE SCALE GENOMIC DNA]</scope>
    <source>
        <strain evidence="7 8">19XY460</strain>
    </source>
</reference>
<comment type="catalytic activity">
    <reaction evidence="5">
        <text>diphthine-[translation elongation factor 2] + NH4(+) + ATP = diphthamide-[translation elongation factor 2] + AMP + diphosphate + H(+)</text>
        <dbReference type="Rhea" id="RHEA:19753"/>
        <dbReference type="Rhea" id="RHEA-COMP:10172"/>
        <dbReference type="Rhea" id="RHEA-COMP:10174"/>
        <dbReference type="ChEBI" id="CHEBI:15378"/>
        <dbReference type="ChEBI" id="CHEBI:16692"/>
        <dbReference type="ChEBI" id="CHEBI:28938"/>
        <dbReference type="ChEBI" id="CHEBI:30616"/>
        <dbReference type="ChEBI" id="CHEBI:33019"/>
        <dbReference type="ChEBI" id="CHEBI:82696"/>
        <dbReference type="ChEBI" id="CHEBI:456215"/>
        <dbReference type="EC" id="6.3.1.14"/>
    </reaction>
</comment>
<dbReference type="InterPro" id="IPR030662">
    <property type="entry name" value="DPH6/MJ0570"/>
</dbReference>
<dbReference type="InterPro" id="IPR006175">
    <property type="entry name" value="YjgF/YER057c/UK114"/>
</dbReference>
<dbReference type="EMBL" id="CP138894">
    <property type="protein sequence ID" value="WPK22850.1"/>
    <property type="molecule type" value="Genomic_DNA"/>
</dbReference>
<dbReference type="Gene3D" id="3.40.50.620">
    <property type="entry name" value="HUPs"/>
    <property type="match status" value="1"/>
</dbReference>